<dbReference type="AlphaFoldDB" id="A0A401SJH3"/>
<dbReference type="Proteomes" id="UP000287033">
    <property type="component" value="Unassembled WGS sequence"/>
</dbReference>
<gene>
    <name evidence="4" type="ORF">chiPu_0008931</name>
</gene>
<evidence type="ECO:0000313" key="4">
    <source>
        <dbReference type="EMBL" id="GCC30480.1"/>
    </source>
</evidence>
<dbReference type="EMBL" id="BEZZ01000305">
    <property type="protein sequence ID" value="GCC30480.1"/>
    <property type="molecule type" value="Genomic_DNA"/>
</dbReference>
<feature type="region of interest" description="Disordered" evidence="2">
    <location>
        <begin position="109"/>
        <end position="147"/>
    </location>
</feature>
<dbReference type="OrthoDB" id="4150at2759"/>
<dbReference type="GO" id="GO:0003723">
    <property type="term" value="F:RNA binding"/>
    <property type="evidence" value="ECO:0007669"/>
    <property type="project" value="UniProtKB-KW"/>
</dbReference>
<feature type="domain" description="Mitochondrial transcription rescue factor 1 C-terminal" evidence="3">
    <location>
        <begin position="150"/>
        <end position="252"/>
    </location>
</feature>
<comment type="caution">
    <text evidence="4">The sequence shown here is derived from an EMBL/GenBank/DDBJ whole genome shotgun (WGS) entry which is preliminary data.</text>
</comment>
<evidence type="ECO:0000259" key="3">
    <source>
        <dbReference type="Pfam" id="PF25818"/>
    </source>
</evidence>
<name>A0A401SJH3_CHIPU</name>
<dbReference type="OMA" id="SLFCSCQ"/>
<reference evidence="4 5" key="1">
    <citation type="journal article" date="2018" name="Nat. Ecol. Evol.">
        <title>Shark genomes provide insights into elasmobranch evolution and the origin of vertebrates.</title>
        <authorList>
            <person name="Hara Y"/>
            <person name="Yamaguchi K"/>
            <person name="Onimaru K"/>
            <person name="Kadota M"/>
            <person name="Koyanagi M"/>
            <person name="Keeley SD"/>
            <person name="Tatsumi K"/>
            <person name="Tanaka K"/>
            <person name="Motone F"/>
            <person name="Kageyama Y"/>
            <person name="Nozu R"/>
            <person name="Adachi N"/>
            <person name="Nishimura O"/>
            <person name="Nakagawa R"/>
            <person name="Tanegashima C"/>
            <person name="Kiyatake I"/>
            <person name="Matsumoto R"/>
            <person name="Murakumo K"/>
            <person name="Nishida K"/>
            <person name="Terakita A"/>
            <person name="Kuratani S"/>
            <person name="Sato K"/>
            <person name="Hyodo S Kuraku.S."/>
        </authorList>
    </citation>
    <scope>NUCLEOTIDE SEQUENCE [LARGE SCALE GENOMIC DNA]</scope>
</reference>
<evidence type="ECO:0000256" key="2">
    <source>
        <dbReference type="SAM" id="MobiDB-lite"/>
    </source>
</evidence>
<dbReference type="PANTHER" id="PTHR13633">
    <property type="entry name" value="MITOCHONDRIAL TRANSCRIPTION RESCUE FACTOR 1"/>
    <property type="match status" value="1"/>
</dbReference>
<dbReference type="Pfam" id="PF25818">
    <property type="entry name" value="MTRES1_C"/>
    <property type="match status" value="1"/>
</dbReference>
<keyword evidence="5" id="KW-1185">Reference proteome</keyword>
<dbReference type="GO" id="GO:0005739">
    <property type="term" value="C:mitochondrion"/>
    <property type="evidence" value="ECO:0007669"/>
    <property type="project" value="TreeGrafter"/>
</dbReference>
<dbReference type="PROSITE" id="PS50889">
    <property type="entry name" value="S4"/>
    <property type="match status" value="1"/>
</dbReference>
<sequence>GACESGTYVGKLILPAFVLWCTRRAVEGSMNSLISTTRVLKSLSTCRIFWIKYASPELYGAWNVRAAQRNLYLKLDVIELQSQRHCELLAVQQKSLLVGVRYKSSKSSKKGKRRMLQEESDEEEDDPEKSDYEDEVEEEKDDDTQPKAYKDLEKVVSSFRFDLIMKAGLDIARNKVEDSFYSNNLRLNGEKLLKKSKVVKEGDVLDHLIGEDKEAETVTVMRVMVRKIAEENTNTEKRRVILRRWKNLQLPRAEVFK</sequence>
<evidence type="ECO:0000256" key="1">
    <source>
        <dbReference type="PROSITE-ProRule" id="PRU00182"/>
    </source>
</evidence>
<dbReference type="GO" id="GO:1903108">
    <property type="term" value="P:regulation of mitochondrial transcription"/>
    <property type="evidence" value="ECO:0007669"/>
    <property type="project" value="TreeGrafter"/>
</dbReference>
<dbReference type="InterPro" id="IPR057896">
    <property type="entry name" value="MTRES1_C"/>
</dbReference>
<evidence type="ECO:0000313" key="5">
    <source>
        <dbReference type="Proteomes" id="UP000287033"/>
    </source>
</evidence>
<accession>A0A401SJH3</accession>
<dbReference type="STRING" id="137246.A0A401SJH3"/>
<organism evidence="4 5">
    <name type="scientific">Chiloscyllium punctatum</name>
    <name type="common">Brownbanded bambooshark</name>
    <name type="synonym">Hemiscyllium punctatum</name>
    <dbReference type="NCBI Taxonomy" id="137246"/>
    <lineage>
        <taxon>Eukaryota</taxon>
        <taxon>Metazoa</taxon>
        <taxon>Chordata</taxon>
        <taxon>Craniata</taxon>
        <taxon>Vertebrata</taxon>
        <taxon>Chondrichthyes</taxon>
        <taxon>Elasmobranchii</taxon>
        <taxon>Galeomorphii</taxon>
        <taxon>Galeoidea</taxon>
        <taxon>Orectolobiformes</taxon>
        <taxon>Hemiscylliidae</taxon>
        <taxon>Chiloscyllium</taxon>
    </lineage>
</organism>
<feature type="non-terminal residue" evidence="4">
    <location>
        <position position="1"/>
    </location>
</feature>
<dbReference type="PANTHER" id="PTHR13633:SF3">
    <property type="entry name" value="MITOCHONDRIAL TRANSCRIPTION RESCUE FACTOR 1"/>
    <property type="match status" value="1"/>
</dbReference>
<keyword evidence="1" id="KW-0694">RNA-binding</keyword>
<protein>
    <recommendedName>
        <fullName evidence="3">Mitochondrial transcription rescue factor 1 C-terminal domain-containing protein</fullName>
    </recommendedName>
</protein>
<feature type="compositionally biased region" description="Acidic residues" evidence="2">
    <location>
        <begin position="118"/>
        <end position="142"/>
    </location>
</feature>
<proteinExistence type="predicted"/>